<evidence type="ECO:0000313" key="7">
    <source>
        <dbReference type="Proteomes" id="UP001159387"/>
    </source>
</evidence>
<dbReference type="CDD" id="cd06171">
    <property type="entry name" value="Sigma70_r4"/>
    <property type="match status" value="1"/>
</dbReference>
<reference evidence="6 7" key="1">
    <citation type="journal article" date="2023" name="J. Phycol.">
        <title>Chrysosporum ovalisporum is synonymous with the true-branching cyanobacterium Umezakia natans (Nostocales/Aphanizomenonaceae).</title>
        <authorList>
            <person name="McGregor G.B."/>
            <person name="Sendall B.C."/>
            <person name="Niiyama Y."/>
            <person name="Tuji A."/>
            <person name="Willis A."/>
        </authorList>
    </citation>
    <scope>NUCLEOTIDE SEQUENCE [LARGE SCALE GENOMIC DNA]</scope>
    <source>
        <strain evidence="6 7">ANA360D</strain>
    </source>
</reference>
<evidence type="ECO:0000256" key="2">
    <source>
        <dbReference type="ARBA" id="ARBA00023082"/>
    </source>
</evidence>
<dbReference type="PANTHER" id="PTHR30385:SF7">
    <property type="entry name" value="RNA POLYMERASE SIGMA FACTOR FLIA"/>
    <property type="match status" value="1"/>
</dbReference>
<keyword evidence="7" id="KW-1185">Reference proteome</keyword>
<evidence type="ECO:0000256" key="3">
    <source>
        <dbReference type="ARBA" id="ARBA00023125"/>
    </source>
</evidence>
<keyword evidence="4" id="KW-0804">Transcription</keyword>
<evidence type="ECO:0000313" key="6">
    <source>
        <dbReference type="EMBL" id="MDH6061408.1"/>
    </source>
</evidence>
<dbReference type="InterPro" id="IPR014284">
    <property type="entry name" value="RNA_pol_sigma-70_dom"/>
</dbReference>
<dbReference type="Pfam" id="PF04545">
    <property type="entry name" value="Sigma70_r4"/>
    <property type="match status" value="1"/>
</dbReference>
<dbReference type="InterPro" id="IPR007630">
    <property type="entry name" value="RNA_pol_sigma70_r4"/>
</dbReference>
<dbReference type="PANTHER" id="PTHR30385">
    <property type="entry name" value="SIGMA FACTOR F FLAGELLAR"/>
    <property type="match status" value="1"/>
</dbReference>
<evidence type="ECO:0000256" key="1">
    <source>
        <dbReference type="ARBA" id="ARBA00023015"/>
    </source>
</evidence>
<keyword evidence="1" id="KW-0805">Transcription regulation</keyword>
<dbReference type="InterPro" id="IPR036388">
    <property type="entry name" value="WH-like_DNA-bd_sf"/>
</dbReference>
<dbReference type="Proteomes" id="UP001159387">
    <property type="component" value="Unassembled WGS sequence"/>
</dbReference>
<proteinExistence type="predicted"/>
<dbReference type="GO" id="GO:0006352">
    <property type="term" value="P:DNA-templated transcription initiation"/>
    <property type="evidence" value="ECO:0007669"/>
    <property type="project" value="InterPro"/>
</dbReference>
<evidence type="ECO:0000256" key="4">
    <source>
        <dbReference type="ARBA" id="ARBA00023163"/>
    </source>
</evidence>
<gene>
    <name evidence="6" type="ORF">NWP17_13340</name>
</gene>
<dbReference type="EMBL" id="JANQDH010000090">
    <property type="protein sequence ID" value="MDH6061408.1"/>
    <property type="molecule type" value="Genomic_DNA"/>
</dbReference>
<dbReference type="RefSeq" id="WP_280655453.1">
    <property type="nucleotide sequence ID" value="NZ_JANQDH010000090.1"/>
</dbReference>
<dbReference type="Gene3D" id="1.10.10.10">
    <property type="entry name" value="Winged helix-like DNA-binding domain superfamily/Winged helix DNA-binding domain"/>
    <property type="match status" value="1"/>
</dbReference>
<comment type="caution">
    <text evidence="6">The sequence shown here is derived from an EMBL/GenBank/DDBJ whole genome shotgun (WGS) entry which is preliminary data.</text>
</comment>
<dbReference type="SUPFAM" id="SSF88659">
    <property type="entry name" value="Sigma3 and sigma4 domains of RNA polymerase sigma factors"/>
    <property type="match status" value="1"/>
</dbReference>
<accession>A0AA43KD13</accession>
<name>A0AA43KD13_9CYAN</name>
<dbReference type="GO" id="GO:0003677">
    <property type="term" value="F:DNA binding"/>
    <property type="evidence" value="ECO:0007669"/>
    <property type="project" value="UniProtKB-KW"/>
</dbReference>
<dbReference type="NCBIfam" id="TIGR02937">
    <property type="entry name" value="sigma70-ECF"/>
    <property type="match status" value="1"/>
</dbReference>
<sequence>MQSRQSIIEIFSTFVQFDADRFSGWGTESKLRRSMQSCLQQIPKETRENFWVMYWYQVLQVSDSKFLAQQHLTAYLQECCYWTSQKTSAHFVSSQYKLADCFQIAIAQVDKVLQGFNPSHSSSLTSYASIVFANTIRETLRRNREVDICTDWGLLRKISQKRLHESLQNAGLSSETVNAYILTWQCFKALYVPSQAGKSRQLSPPDQEMWQAIAQAYNTQTHAQVKPHILAGWLVNTARAVRRYLYPTPDSLNISQGDDSRELLDYVPGTEQESLIAEMIATEESQTRTSQQEAIKAVLRDAMATLEPQSQTILELYYSQHLNQNAIAKQLEIKQYTVSRRLTKAKEILLRCLASWSQDNLHISLTTDVLTNMAIVIEEWLHNYYGVFTDTI</sequence>
<protein>
    <submittedName>
        <fullName evidence="6">Sigma-70 family RNA polymerase sigma factor</fullName>
    </submittedName>
</protein>
<organism evidence="6 7">
    <name type="scientific">Chrysosporum bergii ANA360D</name>
    <dbReference type="NCBI Taxonomy" id="617107"/>
    <lineage>
        <taxon>Bacteria</taxon>
        <taxon>Bacillati</taxon>
        <taxon>Cyanobacteriota</taxon>
        <taxon>Cyanophyceae</taxon>
        <taxon>Nostocales</taxon>
        <taxon>Nodulariaceae</taxon>
        <taxon>Chrysosporum</taxon>
    </lineage>
</organism>
<feature type="domain" description="RNA polymerase sigma-70 region 4" evidence="5">
    <location>
        <begin position="302"/>
        <end position="345"/>
    </location>
</feature>
<keyword evidence="3" id="KW-0238">DNA-binding</keyword>
<dbReference type="InterPro" id="IPR013324">
    <property type="entry name" value="RNA_pol_sigma_r3/r4-like"/>
</dbReference>
<keyword evidence="2" id="KW-0731">Sigma factor</keyword>
<evidence type="ECO:0000259" key="5">
    <source>
        <dbReference type="Pfam" id="PF04545"/>
    </source>
</evidence>
<dbReference type="AlphaFoldDB" id="A0AA43KD13"/>
<dbReference type="GO" id="GO:0016987">
    <property type="term" value="F:sigma factor activity"/>
    <property type="evidence" value="ECO:0007669"/>
    <property type="project" value="UniProtKB-KW"/>
</dbReference>